<comment type="similarity">
    <text evidence="3">Belongs to the histone H3 family.</text>
</comment>
<comment type="caution">
    <text evidence="10">The sequence shown here is derived from an EMBL/GenBank/DDBJ whole genome shotgun (WGS) entry which is preliminary data.</text>
</comment>
<dbReference type="FunFam" id="1.10.20.10:FF:000085">
    <property type="entry name" value="Histone H3.2"/>
    <property type="match status" value="1"/>
</dbReference>
<evidence type="ECO:0000256" key="6">
    <source>
        <dbReference type="ARBA" id="ARBA00023242"/>
    </source>
</evidence>
<accession>A0AAV6UHI9</accession>
<evidence type="ECO:0000313" key="11">
    <source>
        <dbReference type="Proteomes" id="UP000827092"/>
    </source>
</evidence>
<dbReference type="CDD" id="cd22911">
    <property type="entry name" value="HFD_H3"/>
    <property type="match status" value="1"/>
</dbReference>
<keyword evidence="11" id="KW-1185">Reference proteome</keyword>
<evidence type="ECO:0000256" key="3">
    <source>
        <dbReference type="ARBA" id="ARBA00010343"/>
    </source>
</evidence>
<dbReference type="EMBL" id="JAFNEN010000413">
    <property type="protein sequence ID" value="KAG8183606.1"/>
    <property type="molecule type" value="Genomic_DNA"/>
</dbReference>
<evidence type="ECO:0000256" key="5">
    <source>
        <dbReference type="ARBA" id="ARBA00023125"/>
    </source>
</evidence>
<dbReference type="Gene3D" id="1.10.20.10">
    <property type="entry name" value="Histone, subunit A"/>
    <property type="match status" value="1"/>
</dbReference>
<evidence type="ECO:0000313" key="10">
    <source>
        <dbReference type="EMBL" id="KAG8183606.1"/>
    </source>
</evidence>
<organism evidence="10 11">
    <name type="scientific">Oedothorax gibbosus</name>
    <dbReference type="NCBI Taxonomy" id="931172"/>
    <lineage>
        <taxon>Eukaryota</taxon>
        <taxon>Metazoa</taxon>
        <taxon>Ecdysozoa</taxon>
        <taxon>Arthropoda</taxon>
        <taxon>Chelicerata</taxon>
        <taxon>Arachnida</taxon>
        <taxon>Araneae</taxon>
        <taxon>Araneomorphae</taxon>
        <taxon>Entelegynae</taxon>
        <taxon>Araneoidea</taxon>
        <taxon>Linyphiidae</taxon>
        <taxon>Erigoninae</taxon>
        <taxon>Oedothorax</taxon>
    </lineage>
</organism>
<keyword evidence="5" id="KW-0238">DNA-binding</keyword>
<dbReference type="SUPFAM" id="SSF47113">
    <property type="entry name" value="Histone-fold"/>
    <property type="match status" value="1"/>
</dbReference>
<protein>
    <recommendedName>
        <fullName evidence="9">Core Histone H2A/H2B/H3 domain-containing protein</fullName>
    </recommendedName>
</protein>
<dbReference type="InterPro" id="IPR007125">
    <property type="entry name" value="H2A/H2B/H3"/>
</dbReference>
<feature type="compositionally biased region" description="Polar residues" evidence="8">
    <location>
        <begin position="87"/>
        <end position="117"/>
    </location>
</feature>
<dbReference type="SMART" id="SM00428">
    <property type="entry name" value="H3"/>
    <property type="match status" value="1"/>
</dbReference>
<dbReference type="GO" id="GO:0046982">
    <property type="term" value="F:protein heterodimerization activity"/>
    <property type="evidence" value="ECO:0007669"/>
    <property type="project" value="InterPro"/>
</dbReference>
<name>A0AAV6UHI9_9ARAC</name>
<proteinExistence type="inferred from homology"/>
<evidence type="ECO:0000259" key="9">
    <source>
        <dbReference type="Pfam" id="PF00125"/>
    </source>
</evidence>
<reference evidence="10 11" key="1">
    <citation type="journal article" date="2022" name="Nat. Ecol. Evol.">
        <title>A masculinizing supergene underlies an exaggerated male reproductive morph in a spider.</title>
        <authorList>
            <person name="Hendrickx F."/>
            <person name="De Corte Z."/>
            <person name="Sonet G."/>
            <person name="Van Belleghem S.M."/>
            <person name="Kostlbacher S."/>
            <person name="Vangestel C."/>
        </authorList>
    </citation>
    <scope>NUCLEOTIDE SEQUENCE [LARGE SCALE GENOMIC DNA]</scope>
    <source>
        <strain evidence="10">W744_W776</strain>
    </source>
</reference>
<evidence type="ECO:0000256" key="7">
    <source>
        <dbReference type="ARBA" id="ARBA00023269"/>
    </source>
</evidence>
<dbReference type="PANTHER" id="PTHR45810:SF1">
    <property type="entry name" value="HISTONE H3-LIKE CENTROMERIC PROTEIN A"/>
    <property type="match status" value="1"/>
</dbReference>
<dbReference type="InterPro" id="IPR000164">
    <property type="entry name" value="Histone_H3/CENP-A"/>
</dbReference>
<dbReference type="InterPro" id="IPR009072">
    <property type="entry name" value="Histone-fold"/>
</dbReference>
<feature type="compositionally biased region" description="Basic and acidic residues" evidence="8">
    <location>
        <begin position="1"/>
        <end position="11"/>
    </location>
</feature>
<dbReference type="PANTHER" id="PTHR45810">
    <property type="entry name" value="HISTONE H3.2"/>
    <property type="match status" value="1"/>
</dbReference>
<comment type="subcellular location">
    <subcellularLocation>
        <location evidence="2">Chromosome</location>
    </subcellularLocation>
    <subcellularLocation>
        <location evidence="1">Nucleus</location>
    </subcellularLocation>
</comment>
<sequence length="223" mass="25253">MTRRIIDRFESSSEEEAEPASLIKTSKKKKIAEATSRKQLPTKSSKDKKVSQRLTPYTRSSQQFTSNNEEERPEQPALRRSTKAQRKSAQQTNSTLANSSSIPVRNRQTTVVQSQLSRPLATRRRKSPNTVALQEIRKYQRSTALLVPKMPMARCLKEIITDNGQAGYRFNVSALECIHEAAEAFLVELFEDAVLCCIHGKRVTLMTKDFQLALRLRGRSGSL</sequence>
<evidence type="ECO:0000256" key="2">
    <source>
        <dbReference type="ARBA" id="ARBA00004286"/>
    </source>
</evidence>
<dbReference type="GO" id="GO:0000786">
    <property type="term" value="C:nucleosome"/>
    <property type="evidence" value="ECO:0007669"/>
    <property type="project" value="UniProtKB-KW"/>
</dbReference>
<feature type="compositionally biased region" description="Polar residues" evidence="8">
    <location>
        <begin position="52"/>
        <end position="67"/>
    </location>
</feature>
<dbReference type="AlphaFoldDB" id="A0AAV6UHI9"/>
<dbReference type="GO" id="GO:0030527">
    <property type="term" value="F:structural constituent of chromatin"/>
    <property type="evidence" value="ECO:0007669"/>
    <property type="project" value="InterPro"/>
</dbReference>
<dbReference type="Proteomes" id="UP000827092">
    <property type="component" value="Unassembled WGS sequence"/>
</dbReference>
<feature type="domain" description="Core Histone H2A/H2B/H3" evidence="9">
    <location>
        <begin position="128"/>
        <end position="216"/>
    </location>
</feature>
<evidence type="ECO:0000256" key="1">
    <source>
        <dbReference type="ARBA" id="ARBA00004123"/>
    </source>
</evidence>
<evidence type="ECO:0000256" key="4">
    <source>
        <dbReference type="ARBA" id="ARBA00022454"/>
    </source>
</evidence>
<keyword evidence="4" id="KW-0158">Chromosome</keyword>
<keyword evidence="6" id="KW-0539">Nucleus</keyword>
<dbReference type="Pfam" id="PF00125">
    <property type="entry name" value="Histone"/>
    <property type="match status" value="1"/>
</dbReference>
<dbReference type="GO" id="GO:0003677">
    <property type="term" value="F:DNA binding"/>
    <property type="evidence" value="ECO:0007669"/>
    <property type="project" value="UniProtKB-KW"/>
</dbReference>
<keyword evidence="7" id="KW-0544">Nucleosome core</keyword>
<evidence type="ECO:0000256" key="8">
    <source>
        <dbReference type="SAM" id="MobiDB-lite"/>
    </source>
</evidence>
<feature type="region of interest" description="Disordered" evidence="8">
    <location>
        <begin position="1"/>
        <end position="129"/>
    </location>
</feature>
<dbReference type="GO" id="GO:0005634">
    <property type="term" value="C:nucleus"/>
    <property type="evidence" value="ECO:0007669"/>
    <property type="project" value="UniProtKB-SubCell"/>
</dbReference>
<gene>
    <name evidence="10" type="ORF">JTE90_025157</name>
</gene>